<evidence type="ECO:0000313" key="2">
    <source>
        <dbReference type="Proteomes" id="UP000321947"/>
    </source>
</evidence>
<dbReference type="AlphaFoldDB" id="A0A5D3C1N3"/>
<organism evidence="1 2">
    <name type="scientific">Cucumis melo var. makuwa</name>
    <name type="common">Oriental melon</name>
    <dbReference type="NCBI Taxonomy" id="1194695"/>
    <lineage>
        <taxon>Eukaryota</taxon>
        <taxon>Viridiplantae</taxon>
        <taxon>Streptophyta</taxon>
        <taxon>Embryophyta</taxon>
        <taxon>Tracheophyta</taxon>
        <taxon>Spermatophyta</taxon>
        <taxon>Magnoliopsida</taxon>
        <taxon>eudicotyledons</taxon>
        <taxon>Gunneridae</taxon>
        <taxon>Pentapetalae</taxon>
        <taxon>rosids</taxon>
        <taxon>fabids</taxon>
        <taxon>Cucurbitales</taxon>
        <taxon>Cucurbitaceae</taxon>
        <taxon>Benincaseae</taxon>
        <taxon>Cucumis</taxon>
    </lineage>
</organism>
<dbReference type="Proteomes" id="UP000321947">
    <property type="component" value="Unassembled WGS sequence"/>
</dbReference>
<evidence type="ECO:0000313" key="1">
    <source>
        <dbReference type="EMBL" id="TYK04279.1"/>
    </source>
</evidence>
<sequence length="76" mass="8311">MRSPTGLPVWHGYRYDLSDSTGSSQSDCLSVSSGFATDHYVLGAPSGHRRPDFVPMGAHVARVPERANYWVLFSGL</sequence>
<reference evidence="1 2" key="1">
    <citation type="submission" date="2019-08" db="EMBL/GenBank/DDBJ databases">
        <title>Draft genome sequences of two oriental melons (Cucumis melo L. var makuwa).</title>
        <authorList>
            <person name="Kwon S.-Y."/>
        </authorList>
    </citation>
    <scope>NUCLEOTIDE SEQUENCE [LARGE SCALE GENOMIC DNA]</scope>
    <source>
        <strain evidence="2">cv. Chang Bougi</strain>
        <tissue evidence="1">Leaf</tissue>
    </source>
</reference>
<proteinExistence type="predicted"/>
<accession>A0A5D3C1N3</accession>
<dbReference type="EMBL" id="SSTD01014434">
    <property type="protein sequence ID" value="TYK04279.1"/>
    <property type="molecule type" value="Genomic_DNA"/>
</dbReference>
<name>A0A5D3C1N3_CUCMM</name>
<comment type="caution">
    <text evidence="1">The sequence shown here is derived from an EMBL/GenBank/DDBJ whole genome shotgun (WGS) entry which is preliminary data.</text>
</comment>
<protein>
    <submittedName>
        <fullName evidence="1">Uncharacterized protein</fullName>
    </submittedName>
</protein>
<gene>
    <name evidence="1" type="ORF">E5676_scaffold3793G00010</name>
</gene>